<keyword evidence="4" id="KW-1185">Reference proteome</keyword>
<dbReference type="NCBIfam" id="TIGR04183">
    <property type="entry name" value="Por_Secre_tail"/>
    <property type="match status" value="1"/>
</dbReference>
<dbReference type="SUPFAM" id="SSF49899">
    <property type="entry name" value="Concanavalin A-like lectins/glucanases"/>
    <property type="match status" value="3"/>
</dbReference>
<dbReference type="Proteomes" id="UP001500185">
    <property type="component" value="Unassembled WGS sequence"/>
</dbReference>
<dbReference type="InterPro" id="IPR013320">
    <property type="entry name" value="ConA-like_dom_sf"/>
</dbReference>
<dbReference type="Pfam" id="PF13385">
    <property type="entry name" value="Laminin_G_3"/>
    <property type="match status" value="1"/>
</dbReference>
<keyword evidence="1" id="KW-0732">Signal</keyword>
<sequence>MGYSQTTPKGARIVTAAQTIQTNNTGSNNYTIQTGLPILGQNRNVTTPPATQDLQIRFPWGVLYLFDTFSEDSFEVSKGFFGDKILVNWQIGANANLITTLKLYRREYTEDGSQPYQFVANIAPTATSYEDRYVDGGILYEYKLFAQGIVQGEVRLSNFITGIGFRNPTAIVTGNVTFEGGNPVKDVTLRARSSGSDFNYGSGLMIPDNGQLLIDDLNKPVVTKMTFQTWVKPVDAFSNNNELPIRLFLTDSDPQSIYANVKLNATANELIIDVKGQEFTLKNYMPSGAVNTRGDDILVPVSNFNTSFTHITIQVENGIIPKVFINGRPVTDAYVSTADDALRGKDANYTEPFFALSLNEGVTPINLDTDELKIGGLRAAYIDEIRVYNTIKSPKVIRSDYSRYISGNDAGMIAYLRANEGVGDFAYDLSRNGFNYNKNNGKLATNSLDKVLWESNVENFPNENQLGILGITDENGNYEINAIPYTGTGESFTITPLFGQHEFDPGQQLVFLGQGSEVVNKIDFTDISAFNFNGQILYDTRGVFKSFVELNENTTNNLTDGDEYVSGPGIIDEGYNTYEKSGIKYPKGEYWYNENEDRLERYARIGLKGANVFVDGDIVLDENNFPVETDAEGKFSIDVPIGNHFITVKKNGHEFVASGRFPAATPSFQEFFEDAVEPVFFIDETRVAIVGKVVGGSVEAAKPIGFGENGIATRTFTNSEGIEETVRYSAKNNIGQAKLVFGHKPAVGSIVPETRFTFETNAATGEYRVEVMPLQYEISETNGITISSNVEVNIGSQILESNEILNFEDVNEVSIPEFVFSDDTVITGVPFNYEQSLVYRSIPTMKVVKQTFDPVVLKSDKETASTSSFEVPVITQGKTYEVVLNTFERYENKDDGSNTIEDIVPVVDGNLNITNNLALNPFNYNTQVTRSTTEPSLLTYKFKAGLPTISTPFTKSISIIYEINGNSYEAEDLIKDVIVLGGKSDGSQTFVTAGPDMPDIILRDPPGTNSSARIKAGQTVSFTTERNATNEGVISTEFTIKAGLTVGAGGGLAGPVVEQETTNNINTGISVTTGSTDGSSLNKTYTFSQEIATSDDPEFVGAEGDLYIGQSKNFSYGSFDNVQISDVITGDPGTRILVADDGTEFEISKQKAMFFADEPTETMFVYSQKFILEELIPSLELIVSNIEGGLLDPSDPDANVLTIEEYNEQIRLWKNVILENERSKYLAFKEREAYKQQTIDQIDAFRQDLIDEIDGSIGIGSGGDYVDRLKDQLGAMDILRNQVLNNFDDNISFDAGVGEITRSVETSIVNTTVTAFNVKIDEKLSFDVGFGFNGAGFINSTGGSASQDITSSLTEEQQETTEISFTLKDNDPANFLSVDVINAFDGNGPIFSTIGGRTSCPYEGAELSYFYDKETYQTNPSSIERISEESEREQLTAATQKAEDPRISVEIAEINNIPESDAAEFKLILENNADTNGNGEGFGSFELRVDNTTNPFNAEFNIGSTNTFVDVPYGEKVEYFLTLRKSISDVYDYKDIRIILQSVCDSEEVFDDILISASFIPSCSKVVVNAPLNNFSFNRDSAFNLDGTTNSLNVELGEFNSSFNSFEKIELEYRKATSPSWTRLQTYYNTQDFLDAAIDNNETKVSLIESANINYAFDIAGLNLADGEYEIRARSSCTNGTEYISEPIIGRVDLTSPQKFGTPFPLNGIYATGTDLRARFSEDIFYNSAVSLLEIKGQTNQLPVTNEVSLFFNGLNNTMVIENPRIANGDLSIEFWMNNQTTASSASIISQPGGIDVSLEGTEMVFKLAGAEARGIIAVDDLFHHYTLTYNSETGDLKIIEEDRVLKSVSGNVDASLQNNNNITIGGNTFIGNMSQLRFWNIPLSLDDSFAMMYSKLMGNEAGLTAYYPLDEGRGNIAKDKARFKDAVVTTDWDIKPKGESYSFSNGASLTLDNVGFAQLTPTMDATISFWMKTDVSQDATIFSNGKGDGTDPVMSGGFSNKWSIDLASNGNLSFNSEGINLPLTEQSVVDDKWHHVSIRLNRLGSMRTYVDQNLVSTNSMTGIGGFSGNRAYLGVRGSADAANMVSLDRPYQGSLDEFRLWNTLRTNDQEDRDAYEEIDPETIGLMIYSRFNAPDPLTGNGPQYFHAFSNNTVIPSNAVMQSGTTAYNQDSPAIKPARELIKIPVNYVINGDEIILEPQVNSFAEIEGQILDVTIHRLFDSADNRQQSPVTWSVFVQKNDMDWYAEGFNNDVIDITKDFEQEEQFELTIVNRGGANQPFRISNIPSWLNLSASSGTVSPASQITITATIDALLDPGVYTQDLRLSSDFGLDQVQLLNVRVLGDTPNWTVDPTQFEHSMNVIGILKIDGQISEDEYDKIAAFSNGEVRGVTILEYNPNYEQSFAFLTLYSNQASGENITFKVWDASTGNIIQLELDDNSNLTFLTNEVIGSLNQPAVFSNTNVTEKEYQLNAGWNWLSLNIEDPRASDLNQLTSNMNLETSDLIMSSTPARLDTYFKRQDGSGSWSGSISASGGLKTDFMYKIYMHTPQTLKLSGSKVDMTTYEFEIKQNWNWLSFPLLQNVQLSRALSNFNPTEGDVIKSQNLFAIYDQRNGWSGTLKFLEQGKGYMINSSTGQQFSYPASVLKSLGTFQKEEFGENKPMDKRFYQYPENMNAIVKLPSSYNKLYVYDDVGVLKGHGENQMVGDHQLTFITIYGEKAENLNYYVGYDESDLTKATNLLEFNSNKVLGKINDPVVLKLGSDSTTALDAFVLYPNPFDERLVIKMISEVSQSTSIQLFSIDGRLVFEKQVTLKTGGNSVQINPNISSGTYFLKVSNSTTTEIKKVIKK</sequence>
<name>A0ABP3VIC8_9FLAO</name>
<organism evidence="3 4">
    <name type="scientific">Psychroflexus lacisalsi</name>
    <dbReference type="NCBI Taxonomy" id="503928"/>
    <lineage>
        <taxon>Bacteria</taxon>
        <taxon>Pseudomonadati</taxon>
        <taxon>Bacteroidota</taxon>
        <taxon>Flavobacteriia</taxon>
        <taxon>Flavobacteriales</taxon>
        <taxon>Flavobacteriaceae</taxon>
        <taxon>Psychroflexus</taxon>
    </lineage>
</organism>
<accession>A0ABP3VIC8</accession>
<gene>
    <name evidence="3" type="ORF">GCM10009433_19130</name>
</gene>
<dbReference type="InterPro" id="IPR026444">
    <property type="entry name" value="Secre_tail"/>
</dbReference>
<feature type="domain" description="Secretion system C-terminal sorting" evidence="2">
    <location>
        <begin position="2771"/>
        <end position="2845"/>
    </location>
</feature>
<reference evidence="4" key="1">
    <citation type="journal article" date="2019" name="Int. J. Syst. Evol. Microbiol.">
        <title>The Global Catalogue of Microorganisms (GCM) 10K type strain sequencing project: providing services to taxonomists for standard genome sequencing and annotation.</title>
        <authorList>
            <consortium name="The Broad Institute Genomics Platform"/>
            <consortium name="The Broad Institute Genome Sequencing Center for Infectious Disease"/>
            <person name="Wu L."/>
            <person name="Ma J."/>
        </authorList>
    </citation>
    <scope>NUCLEOTIDE SEQUENCE [LARGE SCALE GENOMIC DNA]</scope>
    <source>
        <strain evidence="4">JCM 16231</strain>
    </source>
</reference>
<proteinExistence type="predicted"/>
<evidence type="ECO:0000256" key="1">
    <source>
        <dbReference type="ARBA" id="ARBA00022729"/>
    </source>
</evidence>
<comment type="caution">
    <text evidence="3">The sequence shown here is derived from an EMBL/GenBank/DDBJ whole genome shotgun (WGS) entry which is preliminary data.</text>
</comment>
<protein>
    <recommendedName>
        <fullName evidence="2">Secretion system C-terminal sorting domain-containing protein</fullName>
    </recommendedName>
</protein>
<dbReference type="Pfam" id="PF18962">
    <property type="entry name" value="Por_Secre_tail"/>
    <property type="match status" value="1"/>
</dbReference>
<dbReference type="EMBL" id="BAAAGG010000006">
    <property type="protein sequence ID" value="GAA0760232.1"/>
    <property type="molecule type" value="Genomic_DNA"/>
</dbReference>
<evidence type="ECO:0000313" key="4">
    <source>
        <dbReference type="Proteomes" id="UP001500185"/>
    </source>
</evidence>
<evidence type="ECO:0000259" key="2">
    <source>
        <dbReference type="Pfam" id="PF18962"/>
    </source>
</evidence>
<dbReference type="Gene3D" id="2.60.120.200">
    <property type="match status" value="3"/>
</dbReference>
<evidence type="ECO:0000313" key="3">
    <source>
        <dbReference type="EMBL" id="GAA0760232.1"/>
    </source>
</evidence>